<proteinExistence type="predicted"/>
<dbReference type="AlphaFoldDB" id="A0A9Q1FA13"/>
<accession>A0A9Q1FA13</accession>
<keyword evidence="2" id="KW-1185">Reference proteome</keyword>
<comment type="caution">
    <text evidence="1">The sequence shown here is derived from an EMBL/GenBank/DDBJ whole genome shotgun (WGS) entry which is preliminary data.</text>
</comment>
<reference evidence="1" key="1">
    <citation type="journal article" date="2023" name="Science">
        <title>Genome structures resolve the early diversification of teleost fishes.</title>
        <authorList>
            <person name="Parey E."/>
            <person name="Louis A."/>
            <person name="Montfort J."/>
            <person name="Bouchez O."/>
            <person name="Roques C."/>
            <person name="Iampietro C."/>
            <person name="Lluch J."/>
            <person name="Castinel A."/>
            <person name="Donnadieu C."/>
            <person name="Desvignes T."/>
            <person name="Floi Bucao C."/>
            <person name="Jouanno E."/>
            <person name="Wen M."/>
            <person name="Mejri S."/>
            <person name="Dirks R."/>
            <person name="Jansen H."/>
            <person name="Henkel C."/>
            <person name="Chen W.J."/>
            <person name="Zahm M."/>
            <person name="Cabau C."/>
            <person name="Klopp C."/>
            <person name="Thompson A.W."/>
            <person name="Robinson-Rechavi M."/>
            <person name="Braasch I."/>
            <person name="Lecointre G."/>
            <person name="Bobe J."/>
            <person name="Postlethwait J.H."/>
            <person name="Berthelot C."/>
            <person name="Roest Crollius H."/>
            <person name="Guiguen Y."/>
        </authorList>
    </citation>
    <scope>NUCLEOTIDE SEQUENCE</scope>
    <source>
        <strain evidence="1">WJC10195</strain>
    </source>
</reference>
<name>A0A9Q1FA13_SYNKA</name>
<gene>
    <name evidence="1" type="ORF">SKAU_G00216980</name>
</gene>
<evidence type="ECO:0000313" key="1">
    <source>
        <dbReference type="EMBL" id="KAJ8354131.1"/>
    </source>
</evidence>
<sequence length="97" mass="11244">MPSDHKTESFKGLWLRIFAEQEQRSLLTCRLSRQTGTLCQQRRVQGRRRQSAGMCSLDCEGSAPRTPSLSRIRQRGRQFVSEIKKRERIPLIIAEAE</sequence>
<evidence type="ECO:0000313" key="2">
    <source>
        <dbReference type="Proteomes" id="UP001152622"/>
    </source>
</evidence>
<dbReference type="EMBL" id="JAINUF010000007">
    <property type="protein sequence ID" value="KAJ8354131.1"/>
    <property type="molecule type" value="Genomic_DNA"/>
</dbReference>
<dbReference type="Proteomes" id="UP001152622">
    <property type="component" value="Chromosome 7"/>
</dbReference>
<organism evidence="1 2">
    <name type="scientific">Synaphobranchus kaupii</name>
    <name type="common">Kaup's arrowtooth eel</name>
    <dbReference type="NCBI Taxonomy" id="118154"/>
    <lineage>
        <taxon>Eukaryota</taxon>
        <taxon>Metazoa</taxon>
        <taxon>Chordata</taxon>
        <taxon>Craniata</taxon>
        <taxon>Vertebrata</taxon>
        <taxon>Euteleostomi</taxon>
        <taxon>Actinopterygii</taxon>
        <taxon>Neopterygii</taxon>
        <taxon>Teleostei</taxon>
        <taxon>Anguilliformes</taxon>
        <taxon>Synaphobranchidae</taxon>
        <taxon>Synaphobranchus</taxon>
    </lineage>
</organism>
<protein>
    <submittedName>
        <fullName evidence="1">Uncharacterized protein</fullName>
    </submittedName>
</protein>